<gene>
    <name evidence="2" type="ORF">JY572_31305</name>
</gene>
<evidence type="ECO:0000313" key="3">
    <source>
        <dbReference type="Proteomes" id="UP000663090"/>
    </source>
</evidence>
<organism evidence="2 3">
    <name type="scientific">Myxococcus landrumensis</name>
    <dbReference type="NCBI Taxonomy" id="2813577"/>
    <lineage>
        <taxon>Bacteria</taxon>
        <taxon>Pseudomonadati</taxon>
        <taxon>Myxococcota</taxon>
        <taxon>Myxococcia</taxon>
        <taxon>Myxococcales</taxon>
        <taxon>Cystobacterineae</taxon>
        <taxon>Myxococcaceae</taxon>
        <taxon>Myxococcus</taxon>
    </lineage>
</organism>
<evidence type="ECO:0000256" key="1">
    <source>
        <dbReference type="SAM" id="MobiDB-lite"/>
    </source>
</evidence>
<evidence type="ECO:0008006" key="4">
    <source>
        <dbReference type="Google" id="ProtNLM"/>
    </source>
</evidence>
<dbReference type="EMBL" id="CP071091">
    <property type="protein sequence ID" value="QSQ12801.1"/>
    <property type="molecule type" value="Genomic_DNA"/>
</dbReference>
<reference evidence="2 3" key="1">
    <citation type="submission" date="2021-02" db="EMBL/GenBank/DDBJ databases">
        <title>De Novo genome assembly of isolated myxobacteria.</title>
        <authorList>
            <person name="Stevens D.C."/>
        </authorList>
    </citation>
    <scope>NUCLEOTIDE SEQUENCE [LARGE SCALE GENOMIC DNA]</scope>
    <source>
        <strain evidence="2 3">SCHIC003</strain>
    </source>
</reference>
<dbReference type="Proteomes" id="UP000663090">
    <property type="component" value="Chromosome"/>
</dbReference>
<protein>
    <recommendedName>
        <fullName evidence="4">Lipoprotein</fullName>
    </recommendedName>
</protein>
<accession>A0ABX7N2S0</accession>
<feature type="region of interest" description="Disordered" evidence="1">
    <location>
        <begin position="121"/>
        <end position="164"/>
    </location>
</feature>
<sequence length="164" mass="17573">MRERNLRRWGLVAALTVGALSTVGCGELPESGGKQPDESRGGVFAQRGTQPEALLDMEGNVHPEKSPPNLMTADRGHNGTIKEIGSSIDPRTSKLEGQQGKSIQDDKGHMMAHRNSLTGAAAYSPSAQGLGGEDGAANVGSTDYDHSRGYRPLGWQDRNPRLRR</sequence>
<evidence type="ECO:0000313" key="2">
    <source>
        <dbReference type="EMBL" id="QSQ12801.1"/>
    </source>
</evidence>
<name>A0ABX7N2S0_9BACT</name>
<feature type="region of interest" description="Disordered" evidence="1">
    <location>
        <begin position="23"/>
        <end position="109"/>
    </location>
</feature>
<dbReference type="PROSITE" id="PS51257">
    <property type="entry name" value="PROKAR_LIPOPROTEIN"/>
    <property type="match status" value="1"/>
</dbReference>
<dbReference type="RefSeq" id="WP_206714515.1">
    <property type="nucleotide sequence ID" value="NZ_CP071091.1"/>
</dbReference>
<proteinExistence type="predicted"/>
<keyword evidence="3" id="KW-1185">Reference proteome</keyword>